<dbReference type="OrthoDB" id="2976553at2759"/>
<dbReference type="AlphaFoldDB" id="A0A9P3G778"/>
<reference evidence="1 2" key="1">
    <citation type="submission" date="2021-08" db="EMBL/GenBank/DDBJ databases">
        <title>Draft Genome Sequence of Phanerochaete sordida strain YK-624.</title>
        <authorList>
            <person name="Mori T."/>
            <person name="Dohra H."/>
            <person name="Suzuki T."/>
            <person name="Kawagishi H."/>
            <person name="Hirai H."/>
        </authorList>
    </citation>
    <scope>NUCLEOTIDE SEQUENCE [LARGE SCALE GENOMIC DNA]</scope>
    <source>
        <strain evidence="1 2">YK-624</strain>
    </source>
</reference>
<sequence length="128" mass="14910">MGKAAKKKKTAAATVDFETLEEARNKGREQYGLSENTKKTYKGYVRRARKWLVEHVQARRDAIAKGHKQPNWRELDLDKLEKAFDDVPNKYTPYALEMLLTQKCLHEDKSLSTGQGMYSAMKNRWENM</sequence>
<dbReference type="Proteomes" id="UP000703269">
    <property type="component" value="Unassembled WGS sequence"/>
</dbReference>
<protein>
    <submittedName>
        <fullName evidence="1">Uncharacterized protein</fullName>
    </submittedName>
</protein>
<proteinExistence type="predicted"/>
<name>A0A9P3G778_9APHY</name>
<accession>A0A9P3G778</accession>
<evidence type="ECO:0000313" key="2">
    <source>
        <dbReference type="Proteomes" id="UP000703269"/>
    </source>
</evidence>
<dbReference type="EMBL" id="BPQB01000013">
    <property type="protein sequence ID" value="GJE89506.1"/>
    <property type="molecule type" value="Genomic_DNA"/>
</dbReference>
<keyword evidence="2" id="KW-1185">Reference proteome</keyword>
<gene>
    <name evidence="1" type="ORF">PsYK624_056070</name>
</gene>
<comment type="caution">
    <text evidence="1">The sequence shown here is derived from an EMBL/GenBank/DDBJ whole genome shotgun (WGS) entry which is preliminary data.</text>
</comment>
<organism evidence="1 2">
    <name type="scientific">Phanerochaete sordida</name>
    <dbReference type="NCBI Taxonomy" id="48140"/>
    <lineage>
        <taxon>Eukaryota</taxon>
        <taxon>Fungi</taxon>
        <taxon>Dikarya</taxon>
        <taxon>Basidiomycota</taxon>
        <taxon>Agaricomycotina</taxon>
        <taxon>Agaricomycetes</taxon>
        <taxon>Polyporales</taxon>
        <taxon>Phanerochaetaceae</taxon>
        <taxon>Phanerochaete</taxon>
    </lineage>
</organism>
<evidence type="ECO:0000313" key="1">
    <source>
        <dbReference type="EMBL" id="GJE89506.1"/>
    </source>
</evidence>